<dbReference type="PANTHER" id="PTHR42852:SF6">
    <property type="entry name" value="THIOL:DISULFIDE INTERCHANGE PROTEIN DSBE"/>
    <property type="match status" value="1"/>
</dbReference>
<evidence type="ECO:0000256" key="3">
    <source>
        <dbReference type="ARBA" id="ARBA00023157"/>
    </source>
</evidence>
<proteinExistence type="predicted"/>
<dbReference type="SUPFAM" id="SSF52833">
    <property type="entry name" value="Thioredoxin-like"/>
    <property type="match status" value="1"/>
</dbReference>
<evidence type="ECO:0000256" key="5">
    <source>
        <dbReference type="SAM" id="SignalP"/>
    </source>
</evidence>
<dbReference type="GeneID" id="302994129"/>
<evidence type="ECO:0000313" key="8">
    <source>
        <dbReference type="Proteomes" id="UP000297872"/>
    </source>
</evidence>
<keyword evidence="8" id="KW-1185">Reference proteome</keyword>
<keyword evidence="4" id="KW-0676">Redox-active center</keyword>
<dbReference type="InterPro" id="IPR013766">
    <property type="entry name" value="Thioredoxin_domain"/>
</dbReference>
<feature type="chain" id="PRO_5021311708" evidence="5">
    <location>
        <begin position="21"/>
        <end position="376"/>
    </location>
</feature>
<dbReference type="AlphaFoldDB" id="A0A4Y8VUX9"/>
<name>A0A4Y8VUX9_9BACT</name>
<gene>
    <name evidence="7" type="ORF">EXN75_02315</name>
</gene>
<dbReference type="GO" id="GO:0030313">
    <property type="term" value="C:cell envelope"/>
    <property type="evidence" value="ECO:0007669"/>
    <property type="project" value="UniProtKB-SubCell"/>
</dbReference>
<comment type="subcellular location">
    <subcellularLocation>
        <location evidence="1">Cell envelope</location>
    </subcellularLocation>
</comment>
<organism evidence="7 8">
    <name type="scientific">Segatella hominis</name>
    <dbReference type="NCBI Taxonomy" id="2518605"/>
    <lineage>
        <taxon>Bacteria</taxon>
        <taxon>Pseudomonadati</taxon>
        <taxon>Bacteroidota</taxon>
        <taxon>Bacteroidia</taxon>
        <taxon>Bacteroidales</taxon>
        <taxon>Prevotellaceae</taxon>
        <taxon>Segatella</taxon>
    </lineage>
</organism>
<dbReference type="Gene3D" id="3.40.30.10">
    <property type="entry name" value="Glutaredoxin"/>
    <property type="match status" value="1"/>
</dbReference>
<evidence type="ECO:0000256" key="4">
    <source>
        <dbReference type="ARBA" id="ARBA00023284"/>
    </source>
</evidence>
<comment type="caution">
    <text evidence="7">The sequence shown here is derived from an EMBL/GenBank/DDBJ whole genome shotgun (WGS) entry which is preliminary data.</text>
</comment>
<dbReference type="CDD" id="cd02966">
    <property type="entry name" value="TlpA_like_family"/>
    <property type="match status" value="1"/>
</dbReference>
<evidence type="ECO:0000259" key="6">
    <source>
        <dbReference type="PROSITE" id="PS51352"/>
    </source>
</evidence>
<dbReference type="GO" id="GO:0017004">
    <property type="term" value="P:cytochrome complex assembly"/>
    <property type="evidence" value="ECO:0007669"/>
    <property type="project" value="UniProtKB-KW"/>
</dbReference>
<reference evidence="7 8" key="1">
    <citation type="submission" date="2019-02" db="EMBL/GenBank/DDBJ databases">
        <title>Draft Genome Sequence of the Prevotella sp. BCRC 81118, Isolated from Human Feces.</title>
        <authorList>
            <person name="Huang C.-H."/>
        </authorList>
    </citation>
    <scope>NUCLEOTIDE SEQUENCE [LARGE SCALE GENOMIC DNA]</scope>
    <source>
        <strain evidence="7 8">BCRC 81118</strain>
    </source>
</reference>
<sequence>MKKNLILSAALLLSATAAMAQSGTFTLKANLKNFGDTVIVFKNRGVKNDTVLVKKDKFTYTTTLDKPMSIIFATPGTFRNTEYKMARIVAVPGEKAELVGDVLTRYDISGSNFYKQYHSLDLMLEEAEKPFTELRKSIEDRMKNGGDQNALRKEYQEKAMELEKTRNEKVMNYISQHANEEATAALVPQFQEYDVMQKVVNMLSESVRNGRMKAFYQPMLDQAKAQMEAEEKAKKVQAAGVEAPDFTLKDIEGNDFTLSSLRGKYVVLDFWGSWCGWCIKGMPQMKEYYTKYAGKFEIVGIDCNDTEQKWKDAVKKHELPWKHVYNPRNGAENICDKYAIQGFPTKIVLSPEGKIVKTIVGEDPAFYTLLDELLGK</sequence>
<dbReference type="GO" id="GO:0016491">
    <property type="term" value="F:oxidoreductase activity"/>
    <property type="evidence" value="ECO:0007669"/>
    <property type="project" value="InterPro"/>
</dbReference>
<keyword evidence="5" id="KW-0732">Signal</keyword>
<dbReference type="Pfam" id="PF00578">
    <property type="entry name" value="AhpC-TSA"/>
    <property type="match status" value="1"/>
</dbReference>
<keyword evidence="3" id="KW-1015">Disulfide bond</keyword>
<evidence type="ECO:0000256" key="2">
    <source>
        <dbReference type="ARBA" id="ARBA00022748"/>
    </source>
</evidence>
<dbReference type="InterPro" id="IPR000866">
    <property type="entry name" value="AhpC/TSA"/>
</dbReference>
<accession>A0A4Y8VUX9</accession>
<dbReference type="InterPro" id="IPR050553">
    <property type="entry name" value="Thioredoxin_ResA/DsbE_sf"/>
</dbReference>
<dbReference type="Proteomes" id="UP000297872">
    <property type="component" value="Unassembled WGS sequence"/>
</dbReference>
<evidence type="ECO:0000313" key="7">
    <source>
        <dbReference type="EMBL" id="TFH84196.1"/>
    </source>
</evidence>
<dbReference type="PROSITE" id="PS51352">
    <property type="entry name" value="THIOREDOXIN_2"/>
    <property type="match status" value="1"/>
</dbReference>
<dbReference type="RefSeq" id="WP_134842636.1">
    <property type="nucleotide sequence ID" value="NZ_SGVY01000004.1"/>
</dbReference>
<evidence type="ECO:0000256" key="1">
    <source>
        <dbReference type="ARBA" id="ARBA00004196"/>
    </source>
</evidence>
<feature type="domain" description="Thioredoxin" evidence="6">
    <location>
        <begin position="237"/>
        <end position="376"/>
    </location>
</feature>
<keyword evidence="2" id="KW-0201">Cytochrome c-type biogenesis</keyword>
<dbReference type="InterPro" id="IPR036249">
    <property type="entry name" value="Thioredoxin-like_sf"/>
</dbReference>
<dbReference type="EMBL" id="SGVY01000004">
    <property type="protein sequence ID" value="TFH84196.1"/>
    <property type="molecule type" value="Genomic_DNA"/>
</dbReference>
<dbReference type="PANTHER" id="PTHR42852">
    <property type="entry name" value="THIOL:DISULFIDE INTERCHANGE PROTEIN DSBE"/>
    <property type="match status" value="1"/>
</dbReference>
<feature type="signal peptide" evidence="5">
    <location>
        <begin position="1"/>
        <end position="20"/>
    </location>
</feature>
<dbReference type="GO" id="GO:0016209">
    <property type="term" value="F:antioxidant activity"/>
    <property type="evidence" value="ECO:0007669"/>
    <property type="project" value="InterPro"/>
</dbReference>
<dbReference type="OrthoDB" id="9794348at2"/>
<protein>
    <submittedName>
        <fullName evidence="7">AhpC/TSA family protein</fullName>
    </submittedName>
</protein>